<evidence type="ECO:0000313" key="3">
    <source>
        <dbReference type="Proteomes" id="UP000684084"/>
    </source>
</evidence>
<dbReference type="AlphaFoldDB" id="A0A915YN77"/>
<dbReference type="EMBL" id="CAGKOT010000001">
    <property type="protein sequence ID" value="CAB5297027.1"/>
    <property type="molecule type" value="Genomic_DNA"/>
</dbReference>
<evidence type="ECO:0000256" key="1">
    <source>
        <dbReference type="SAM" id="MobiDB-lite"/>
    </source>
</evidence>
<evidence type="ECO:0000313" key="2">
    <source>
        <dbReference type="EMBL" id="CAB5297027.1"/>
    </source>
</evidence>
<proteinExistence type="predicted"/>
<gene>
    <name evidence="2" type="ORF">CHRIB12_LOCUS546</name>
</gene>
<feature type="region of interest" description="Disordered" evidence="1">
    <location>
        <begin position="1"/>
        <end position="30"/>
    </location>
</feature>
<dbReference type="Proteomes" id="UP000684084">
    <property type="component" value="Unassembled WGS sequence"/>
</dbReference>
<feature type="compositionally biased region" description="Polar residues" evidence="1">
    <location>
        <begin position="16"/>
        <end position="28"/>
    </location>
</feature>
<dbReference type="VEuPathDB" id="FungiDB:RhiirFUN_001225"/>
<protein>
    <submittedName>
        <fullName evidence="2">Uncharacterized protein</fullName>
    </submittedName>
</protein>
<organism evidence="2 3">
    <name type="scientific">Rhizophagus irregularis</name>
    <dbReference type="NCBI Taxonomy" id="588596"/>
    <lineage>
        <taxon>Eukaryota</taxon>
        <taxon>Fungi</taxon>
        <taxon>Fungi incertae sedis</taxon>
        <taxon>Mucoromycota</taxon>
        <taxon>Glomeromycotina</taxon>
        <taxon>Glomeromycetes</taxon>
        <taxon>Glomerales</taxon>
        <taxon>Glomeraceae</taxon>
        <taxon>Rhizophagus</taxon>
    </lineage>
</organism>
<reference evidence="2" key="1">
    <citation type="submission" date="2020-05" db="EMBL/GenBank/DDBJ databases">
        <authorList>
            <person name="Rincon C."/>
            <person name="Sanders R I."/>
            <person name="Robbins C."/>
            <person name="Chaturvedi A."/>
        </authorList>
    </citation>
    <scope>NUCLEOTIDE SEQUENCE</scope>
    <source>
        <strain evidence="2">CHB12</strain>
    </source>
</reference>
<accession>A0A915YN77</accession>
<comment type="caution">
    <text evidence="2">The sequence shown here is derived from an EMBL/GenBank/DDBJ whole genome shotgun (WGS) entry which is preliminary data.</text>
</comment>
<name>A0A915YN77_9GLOM</name>
<sequence length="367" mass="42702">MNNQYQKHIQDDVSETSHYTTPPSSPLTQAIDHNIKRIDKIKLDSHITKNYQNQNTSKIDNNDNMFEDLLSTSDTASQKRNSASNAPPSNFIFETQKNRVINLTSNIIENMKQKEEDLIKIDISQFEFSYPTKPQSFIKTTELGDLAFLYRVNKNIVSVCFNRMQYEAAIPLSQVTGFCVTDNGKILIKMKKNYQHYFCHHLGEYPYLLEPTPMNYDPTGNKFDRAQSLLLTPHSSVRLPTLSSLESRIDRLYFCKNGIHNEVNTEDELKIYITCVFPHERRAIAFPINAQFHILLDTIESRFGKKSPIPRYRKNKEWIEINNDETWRIIKGQAIGKRILRLELHICTITMVYGSNTRRVKKVNGRM</sequence>
<dbReference type="OrthoDB" id="2435927at2759"/>